<dbReference type="InterPro" id="IPR001678">
    <property type="entry name" value="MeTrfase_RsmB-F_NOP2_dom"/>
</dbReference>
<reference evidence="7 8" key="1">
    <citation type="submission" date="2023-10" db="EMBL/GenBank/DDBJ databases">
        <title>Complete genome sequence of a Sphingomonadaceae bacterium.</title>
        <authorList>
            <person name="Yan C."/>
        </authorList>
    </citation>
    <scope>NUCLEOTIDE SEQUENCE [LARGE SCALE GENOMIC DNA]</scope>
    <source>
        <strain evidence="7 8">SCSIO 66989</strain>
    </source>
</reference>
<dbReference type="Gene3D" id="3.40.50.150">
    <property type="entry name" value="Vaccinia Virus protein VP39"/>
    <property type="match status" value="1"/>
</dbReference>
<dbReference type="InterPro" id="IPR029063">
    <property type="entry name" value="SAM-dependent_MTases_sf"/>
</dbReference>
<comment type="similarity">
    <text evidence="5">Belongs to the class I-like SAM-binding methyltransferase superfamily. RsmB/NOP family.</text>
</comment>
<dbReference type="GO" id="GO:0008173">
    <property type="term" value="F:RNA methyltransferase activity"/>
    <property type="evidence" value="ECO:0007669"/>
    <property type="project" value="InterPro"/>
</dbReference>
<dbReference type="PRINTS" id="PR02008">
    <property type="entry name" value="RCMTFAMILY"/>
</dbReference>
<organism evidence="7 8">
    <name type="scientific">Alterisphingorhabdus coralli</name>
    <dbReference type="NCBI Taxonomy" id="3071408"/>
    <lineage>
        <taxon>Bacteria</taxon>
        <taxon>Pseudomonadati</taxon>
        <taxon>Pseudomonadota</taxon>
        <taxon>Alphaproteobacteria</taxon>
        <taxon>Sphingomonadales</taxon>
        <taxon>Sphingomonadaceae</taxon>
        <taxon>Alterisphingorhabdus (ex Yan et al. 2024)</taxon>
    </lineage>
</organism>
<keyword evidence="4 5" id="KW-0694">RNA-binding</keyword>
<sequence>MTPSARVQAAIELLDAVIVAARDGGASADVVTARFLKERRYMGSKDRRAVRDLVYDAIRLIGERPDNGRAAMAMLAAHNPEMQVLFDGSKYGPEPLEPAELAIDKPGPIPQWLMPLLPDYIDVDEIAALLSRAPLDLGIKPGAQADVQQAFPDITVSEHLPQAGRLPAGTQVKNSAVWREGLIDIQDWGSQAICALCDAAQHKAIIDLCAGAGGKTLALAQQADDDAVILATDTSRARLAELAPRAERLGIPNIATRLLNPAQESAMLSDWKRRADCVLVDAPCSGTGVWRRNPEARWRLDAKRLDRLCETQSRLLDIAADMVRPGGILVYAVCSILPREGVMQLAAFLDRKPELSVQLPDYPLGRCVGSKGVQHRESALGIALTPAHDETDGFFLTRLVKS</sequence>
<feature type="domain" description="SAM-dependent MTase RsmB/NOP-type" evidence="6">
    <location>
        <begin position="109"/>
        <end position="402"/>
    </location>
</feature>
<evidence type="ECO:0000259" key="6">
    <source>
        <dbReference type="PROSITE" id="PS51686"/>
    </source>
</evidence>
<dbReference type="RefSeq" id="WP_317080032.1">
    <property type="nucleotide sequence ID" value="NZ_CP136594.1"/>
</dbReference>
<keyword evidence="2 5" id="KW-0808">Transferase</keyword>
<evidence type="ECO:0000256" key="5">
    <source>
        <dbReference type="PROSITE-ProRule" id="PRU01023"/>
    </source>
</evidence>
<evidence type="ECO:0000256" key="3">
    <source>
        <dbReference type="ARBA" id="ARBA00022691"/>
    </source>
</evidence>
<dbReference type="GO" id="GO:0001510">
    <property type="term" value="P:RNA methylation"/>
    <property type="evidence" value="ECO:0007669"/>
    <property type="project" value="InterPro"/>
</dbReference>
<dbReference type="Pfam" id="PF01189">
    <property type="entry name" value="Methyltr_RsmB-F"/>
    <property type="match status" value="1"/>
</dbReference>
<evidence type="ECO:0000256" key="1">
    <source>
        <dbReference type="ARBA" id="ARBA00022603"/>
    </source>
</evidence>
<feature type="active site" description="Nucleophile" evidence="5">
    <location>
        <position position="334"/>
    </location>
</feature>
<dbReference type="KEGG" id="acoa:RB602_07970"/>
<dbReference type="SUPFAM" id="SSF53335">
    <property type="entry name" value="S-adenosyl-L-methionine-dependent methyltransferases"/>
    <property type="match status" value="1"/>
</dbReference>
<evidence type="ECO:0000313" key="7">
    <source>
        <dbReference type="EMBL" id="WOE73807.1"/>
    </source>
</evidence>
<dbReference type="InterPro" id="IPR049560">
    <property type="entry name" value="MeTrfase_RsmB-F_NOP2_cat"/>
</dbReference>
<evidence type="ECO:0000313" key="8">
    <source>
        <dbReference type="Proteomes" id="UP001302429"/>
    </source>
</evidence>
<feature type="binding site" evidence="5">
    <location>
        <position position="281"/>
    </location>
    <ligand>
        <name>S-adenosyl-L-methionine</name>
        <dbReference type="ChEBI" id="CHEBI:59789"/>
    </ligand>
</feature>
<dbReference type="Proteomes" id="UP001302429">
    <property type="component" value="Chromosome"/>
</dbReference>
<dbReference type="PROSITE" id="PS51686">
    <property type="entry name" value="SAM_MT_RSMB_NOP"/>
    <property type="match status" value="1"/>
</dbReference>
<keyword evidence="3 5" id="KW-0949">S-adenosyl-L-methionine</keyword>
<keyword evidence="1 5" id="KW-0489">Methyltransferase</keyword>
<dbReference type="GO" id="GO:0003723">
    <property type="term" value="F:RNA binding"/>
    <property type="evidence" value="ECO:0007669"/>
    <property type="project" value="UniProtKB-UniRule"/>
</dbReference>
<name>A0AA97F5U3_9SPHN</name>
<comment type="caution">
    <text evidence="5">Lacks conserved residue(s) required for the propagation of feature annotation.</text>
</comment>
<accession>A0AA97F5U3</accession>
<dbReference type="EC" id="2.1.1.-" evidence="7"/>
<dbReference type="PANTHER" id="PTHR22807">
    <property type="entry name" value="NOP2 YEAST -RELATED NOL1/NOP2/FMU SUN DOMAIN-CONTAINING"/>
    <property type="match status" value="1"/>
</dbReference>
<dbReference type="PANTHER" id="PTHR22807:SF53">
    <property type="entry name" value="RIBOSOMAL RNA SMALL SUBUNIT METHYLTRANSFERASE B-RELATED"/>
    <property type="match status" value="1"/>
</dbReference>
<feature type="binding site" evidence="5">
    <location>
        <position position="233"/>
    </location>
    <ligand>
        <name>S-adenosyl-L-methionine</name>
        <dbReference type="ChEBI" id="CHEBI:59789"/>
    </ligand>
</feature>
<evidence type="ECO:0000256" key="4">
    <source>
        <dbReference type="ARBA" id="ARBA00022884"/>
    </source>
</evidence>
<evidence type="ECO:0000256" key="2">
    <source>
        <dbReference type="ARBA" id="ARBA00022679"/>
    </source>
</evidence>
<dbReference type="EMBL" id="CP136594">
    <property type="protein sequence ID" value="WOE73807.1"/>
    <property type="molecule type" value="Genomic_DNA"/>
</dbReference>
<gene>
    <name evidence="7" type="ORF">RB602_07970</name>
</gene>
<dbReference type="AlphaFoldDB" id="A0AA97F5U3"/>
<protein>
    <submittedName>
        <fullName evidence="7">RsmB/NOP family class I SAM-dependent RNA methyltransferase</fullName>
        <ecNumber evidence="7">2.1.1.-</ecNumber>
    </submittedName>
</protein>
<keyword evidence="8" id="KW-1185">Reference proteome</keyword>
<dbReference type="CDD" id="cd02440">
    <property type="entry name" value="AdoMet_MTases"/>
    <property type="match status" value="1"/>
</dbReference>
<dbReference type="InterPro" id="IPR023267">
    <property type="entry name" value="RCMT"/>
</dbReference>
<proteinExistence type="inferred from homology"/>